<dbReference type="EMBL" id="CP003587">
    <property type="protein sequence ID" value="AGY57337.1"/>
    <property type="molecule type" value="Genomic_DNA"/>
</dbReference>
<dbReference type="Proteomes" id="UP000017396">
    <property type="component" value="Chromosome"/>
</dbReference>
<accession>U5QEH7</accession>
<dbReference type="Gene3D" id="3.40.50.10070">
    <property type="entry name" value="TolB, N-terminal domain"/>
    <property type="match status" value="1"/>
</dbReference>
<dbReference type="InterPro" id="IPR051685">
    <property type="entry name" value="Ycf3/AcsC/BcsC/TPR_MFPF"/>
</dbReference>
<evidence type="ECO:0000256" key="4">
    <source>
        <dbReference type="SAM" id="Phobius"/>
    </source>
</evidence>
<dbReference type="STRING" id="1183438.GKIL_1091"/>
<keyword evidence="1" id="KW-0677">Repeat</keyword>
<dbReference type="Gene3D" id="1.25.40.10">
    <property type="entry name" value="Tetratricopeptide repeat domain"/>
    <property type="match status" value="2"/>
</dbReference>
<keyword evidence="4" id="KW-0472">Membrane</keyword>
<dbReference type="Pfam" id="PF13414">
    <property type="entry name" value="TPR_11"/>
    <property type="match status" value="1"/>
</dbReference>
<dbReference type="SUPFAM" id="SSF48452">
    <property type="entry name" value="TPR-like"/>
    <property type="match status" value="1"/>
</dbReference>
<feature type="repeat" description="TPR" evidence="3">
    <location>
        <begin position="402"/>
        <end position="435"/>
    </location>
</feature>
<evidence type="ECO:0000313" key="5">
    <source>
        <dbReference type="EMBL" id="AGY57337.1"/>
    </source>
</evidence>
<dbReference type="NCBIfam" id="NF047558">
    <property type="entry name" value="TPR_END_plus"/>
    <property type="match status" value="1"/>
</dbReference>
<evidence type="ECO:0000256" key="3">
    <source>
        <dbReference type="PROSITE-ProRule" id="PRU00339"/>
    </source>
</evidence>
<gene>
    <name evidence="5" type="ORF">GKIL_1091</name>
</gene>
<keyword evidence="2 3" id="KW-0802">TPR repeat</keyword>
<dbReference type="SMART" id="SM00028">
    <property type="entry name" value="TPR"/>
    <property type="match status" value="6"/>
</dbReference>
<name>U5QEH7_GLOK1</name>
<feature type="repeat" description="TPR" evidence="3">
    <location>
        <begin position="334"/>
        <end position="367"/>
    </location>
</feature>
<dbReference type="Pfam" id="PF00515">
    <property type="entry name" value="TPR_1"/>
    <property type="match status" value="1"/>
</dbReference>
<evidence type="ECO:0000256" key="2">
    <source>
        <dbReference type="ARBA" id="ARBA00022803"/>
    </source>
</evidence>
<sequence length="627" mass="68580">MLPVSVVLLNSILTWLNSRLSDQRVVTSPLLLGVTIGCILIIGVLSYQLNNAPAKASATTSVEASSPGSGWFASLFKRRYALLAGIAVLEVVLLAVVFWWGTRATLPAAAGHSIAVLPFENLDGDRQSAYFSDGMTVDITNELGKIADLTVISSGAALQYKGSKKSIAAIAEELKVSTVLTGSVRREGNRVRIVGQLIDPRTSAQLWSEDYDRKLTDVFAIQADVATQIAHKLKAKLTDTEKNHIDQVPTASLTAYDFYLKGLEYYRRTNKADNDRAIALFKQALAMDADYALAYAGLARAYSRKTIYFGEGLNWLEAALQTALKSVSLNPNLAEGHTALGNSYWDKGQVRRALESYRRAIAINPNYSPAVSSYGSALSNLGELSEAVRWTKKAIPLDPTNANPYHNLGLIYVTLAEDDTAIQWLQKALALQPDDTTALAVLSEIYLLQNKPDRAMAQAQKILKGDPESLDGLPAAGNVERFRRRWGAARQYYQKVLELTSGDFAASSNVLQPTTVLADIESKSGHAAAARSLLARSVKTDKERIAAGDETYYYPFDLAAVYTVRKDRAQALQWLRKAIAAGLRDYRGTASEPAFSSLRADPDFQILIQQMKRQVETMQKQLAASDS</sequence>
<feature type="transmembrane region" description="Helical" evidence="4">
    <location>
        <begin position="80"/>
        <end position="100"/>
    </location>
</feature>
<dbReference type="HOGENOM" id="CLU_436007_0_0_3"/>
<keyword evidence="4" id="KW-1133">Transmembrane helix</keyword>
<protein>
    <submittedName>
        <fullName evidence="5">TPR Domain containing protein</fullName>
    </submittedName>
</protein>
<dbReference type="eggNOG" id="COG5616">
    <property type="taxonomic scope" value="Bacteria"/>
</dbReference>
<proteinExistence type="predicted"/>
<reference evidence="5 6" key="1">
    <citation type="journal article" date="2013" name="PLoS ONE">
        <title>Cultivation and Complete Genome Sequencing of Gloeobacter kilaueensis sp. nov., from a Lava Cave in Kilauea Caldera, Hawai'i.</title>
        <authorList>
            <person name="Saw J.H."/>
            <person name="Schatz M."/>
            <person name="Brown M.V."/>
            <person name="Kunkel D.D."/>
            <person name="Foster J.S."/>
            <person name="Shick H."/>
            <person name="Christensen S."/>
            <person name="Hou S."/>
            <person name="Wan X."/>
            <person name="Donachie S.P."/>
        </authorList>
    </citation>
    <scope>NUCLEOTIDE SEQUENCE [LARGE SCALE GENOMIC DNA]</scope>
    <source>
        <strain evidence="6">JS</strain>
    </source>
</reference>
<dbReference type="PROSITE" id="PS50005">
    <property type="entry name" value="TPR"/>
    <property type="match status" value="3"/>
</dbReference>
<organism evidence="5 6">
    <name type="scientific">Gloeobacter kilaueensis (strain ATCC BAA-2537 / CCAP 1431/1 / ULC 316 / JS1)</name>
    <dbReference type="NCBI Taxonomy" id="1183438"/>
    <lineage>
        <taxon>Bacteria</taxon>
        <taxon>Bacillati</taxon>
        <taxon>Cyanobacteriota</taxon>
        <taxon>Cyanophyceae</taxon>
        <taxon>Gloeobacterales</taxon>
        <taxon>Gloeobacteraceae</taxon>
        <taxon>Gloeobacter</taxon>
    </lineage>
</organism>
<feature type="repeat" description="TPR" evidence="3">
    <location>
        <begin position="368"/>
        <end position="401"/>
    </location>
</feature>
<evidence type="ECO:0000256" key="1">
    <source>
        <dbReference type="ARBA" id="ARBA00022737"/>
    </source>
</evidence>
<dbReference type="PANTHER" id="PTHR44943:SF8">
    <property type="entry name" value="TPR REPEAT-CONTAINING PROTEIN MJ0263"/>
    <property type="match status" value="1"/>
</dbReference>
<evidence type="ECO:0000313" key="6">
    <source>
        <dbReference type="Proteomes" id="UP000017396"/>
    </source>
</evidence>
<dbReference type="PROSITE" id="PS50293">
    <property type="entry name" value="TPR_REGION"/>
    <property type="match status" value="2"/>
</dbReference>
<dbReference type="AlphaFoldDB" id="U5QEH7"/>
<dbReference type="InterPro" id="IPR011990">
    <property type="entry name" value="TPR-like_helical_dom_sf"/>
</dbReference>
<keyword evidence="6" id="KW-1185">Reference proteome</keyword>
<keyword evidence="4" id="KW-0812">Transmembrane</keyword>
<dbReference type="Pfam" id="PF13432">
    <property type="entry name" value="TPR_16"/>
    <property type="match status" value="1"/>
</dbReference>
<dbReference type="PANTHER" id="PTHR44943">
    <property type="entry name" value="CELLULOSE SYNTHASE OPERON PROTEIN C"/>
    <property type="match status" value="1"/>
</dbReference>
<feature type="transmembrane region" description="Helical" evidence="4">
    <location>
        <begin position="25"/>
        <end position="47"/>
    </location>
</feature>
<dbReference type="InterPro" id="IPR019734">
    <property type="entry name" value="TPR_rpt"/>
</dbReference>
<dbReference type="eggNOG" id="COG0457">
    <property type="taxonomic scope" value="Bacteria"/>
</dbReference>
<dbReference type="KEGG" id="glj:GKIL_1091"/>